<evidence type="ECO:0000256" key="1">
    <source>
        <dbReference type="ARBA" id="ARBA00004239"/>
    </source>
</evidence>
<evidence type="ECO:0000313" key="11">
    <source>
        <dbReference type="EMBL" id="KGQ12485.1"/>
    </source>
</evidence>
<dbReference type="GO" id="GO:0006508">
    <property type="term" value="P:proteolysis"/>
    <property type="evidence" value="ECO:0007669"/>
    <property type="project" value="UniProtKB-KW"/>
</dbReference>
<dbReference type="PROSITE" id="PS51695">
    <property type="entry name" value="SEDOLISIN"/>
    <property type="match status" value="1"/>
</dbReference>
<dbReference type="Proteomes" id="UP000030106">
    <property type="component" value="Unassembled WGS sequence"/>
</dbReference>
<accession>A0A0A2W207</accession>
<evidence type="ECO:0000256" key="6">
    <source>
        <dbReference type="ARBA" id="ARBA00022837"/>
    </source>
</evidence>
<evidence type="ECO:0000256" key="8">
    <source>
        <dbReference type="PROSITE-ProRule" id="PRU01032"/>
    </source>
</evidence>
<dbReference type="eggNOG" id="ENOG502QTN1">
    <property type="taxonomic scope" value="Eukaryota"/>
</dbReference>
<dbReference type="Pfam" id="PF09286">
    <property type="entry name" value="Pro-kuma_activ"/>
    <property type="match status" value="1"/>
</dbReference>
<reference evidence="11 12" key="1">
    <citation type="submission" date="2012-10" db="EMBL/GenBank/DDBJ databases">
        <title>Genome sequencing and analysis of entomopathogenic fungi Beauveria bassiana D1-5.</title>
        <authorList>
            <person name="Li Q."/>
            <person name="Wang L."/>
            <person name="Zhang Z."/>
            <person name="Wang Q."/>
            <person name="Ren J."/>
            <person name="Wang M."/>
            <person name="Xu W."/>
            <person name="Wang J."/>
            <person name="Lu Y."/>
            <person name="Du Q."/>
            <person name="Sun Z."/>
        </authorList>
    </citation>
    <scope>NUCLEOTIDE SEQUENCE [LARGE SCALE GENOMIC DNA]</scope>
    <source>
        <strain evidence="11 12">D1-5</strain>
    </source>
</reference>
<dbReference type="SMART" id="SM00944">
    <property type="entry name" value="Pro-kuma_activ"/>
    <property type="match status" value="1"/>
</dbReference>
<dbReference type="GO" id="GO:0005576">
    <property type="term" value="C:extracellular region"/>
    <property type="evidence" value="ECO:0007669"/>
    <property type="project" value="UniProtKB-SubCell"/>
</dbReference>
<name>A0A0A2W207_BEABA</name>
<dbReference type="InterPro" id="IPR030400">
    <property type="entry name" value="Sedolisin_dom"/>
</dbReference>
<feature type="active site" description="Charge relay system" evidence="8">
    <location>
        <position position="286"/>
    </location>
</feature>
<keyword evidence="7" id="KW-0865">Zymogen</keyword>
<dbReference type="EMBL" id="ANFO01000114">
    <property type="protein sequence ID" value="KGQ12485.1"/>
    <property type="molecule type" value="Genomic_DNA"/>
</dbReference>
<feature type="binding site" evidence="8">
    <location>
        <position position="596"/>
    </location>
    <ligand>
        <name>Ca(2+)</name>
        <dbReference type="ChEBI" id="CHEBI:29108"/>
    </ligand>
</feature>
<keyword evidence="4 8" id="KW-0378">Hydrolase</keyword>
<dbReference type="OrthoDB" id="409122at2759"/>
<organism evidence="11 12">
    <name type="scientific">Beauveria bassiana D1-5</name>
    <dbReference type="NCBI Taxonomy" id="1245745"/>
    <lineage>
        <taxon>Eukaryota</taxon>
        <taxon>Fungi</taxon>
        <taxon>Dikarya</taxon>
        <taxon>Ascomycota</taxon>
        <taxon>Pezizomycotina</taxon>
        <taxon>Sordariomycetes</taxon>
        <taxon>Hypocreomycetidae</taxon>
        <taxon>Hypocreales</taxon>
        <taxon>Cordycipitaceae</taxon>
        <taxon>Beauveria</taxon>
    </lineage>
</organism>
<dbReference type="InterPro" id="IPR050819">
    <property type="entry name" value="Tripeptidyl-peptidase_I"/>
</dbReference>
<keyword evidence="2 8" id="KW-0645">Protease</keyword>
<evidence type="ECO:0000256" key="3">
    <source>
        <dbReference type="ARBA" id="ARBA00022723"/>
    </source>
</evidence>
<keyword evidence="5 8" id="KW-0720">Serine protease</keyword>
<dbReference type="AlphaFoldDB" id="A0A0A2W207"/>
<dbReference type="InterPro" id="IPR036852">
    <property type="entry name" value="Peptidase_S8/S53_dom_sf"/>
</dbReference>
<dbReference type="MEROPS" id="S53.007"/>
<dbReference type="HOGENOM" id="CLU_013783_4_0_1"/>
<dbReference type="SUPFAM" id="SSF54897">
    <property type="entry name" value="Protease propeptides/inhibitors"/>
    <property type="match status" value="1"/>
</dbReference>
<protein>
    <submittedName>
        <fullName evidence="11">Tripeptidyl-peptidase sed1</fullName>
    </submittedName>
</protein>
<sequence length="618" mass="66547">MKIAAVFLSAFCAAALGIPLGDHVQHEKREAHPLLRKSTEAVDGTATIPARIALKQRNLEHGMELLLAVSDPASPNYGKHYTSNEVTELFAPDADSIDKVTKWLREAGIDNVTVPKSRGFVDFQATTEKLESLLQTKYHVYEHRSTGSQHLGADEYHLPRAISDVVDFVAPAIFTGALKKRDDVNRRPSHIKPYPSGKESTDCDTVITPQCIADKYKIPKATLNSTSNRLGVFEDNDEMYKQSDLDIFYKAYAPSIPKGTGPKVDLLNFNGQKPNPEYAAGEAALDFDMAIPIIYPQGTELFQSKDNFSRSTPGFFNVFLDAIDGSYCTSSAYGETGDDPKVDGTTKNEECGTFKPTNVISVSYGLSEAWWPVNYQKRQCDEFMKLGLQGVSIVFASGDGGVAGNHGGECKGSNGQVFNPAAPASCPYVTSVGAVYIPEGNSLDDAEVATTSFASGGGFSNIWSQPDYQKSAVSTWFSKHDPGFPNYSTKDGVIPKTGIYNKAGRGFPDVAALGDNGAEVLNGDKILNGGTSMSAPIFAAIINRINEERISAGKKPLGFVNPALYKNPSMFNDITSGDQSGGGGNCNGKGFKAASGWDPVTGLGTPKYPEMLAYFKEL</sequence>
<dbReference type="GO" id="GO:0004252">
    <property type="term" value="F:serine-type endopeptidase activity"/>
    <property type="evidence" value="ECO:0007669"/>
    <property type="project" value="UniProtKB-UniRule"/>
</dbReference>
<dbReference type="GO" id="GO:0008240">
    <property type="term" value="F:tripeptidyl-peptidase activity"/>
    <property type="evidence" value="ECO:0007669"/>
    <property type="project" value="TreeGrafter"/>
</dbReference>
<keyword evidence="3 8" id="KW-0479">Metal-binding</keyword>
<feature type="binding site" evidence="8">
    <location>
        <position position="574"/>
    </location>
    <ligand>
        <name>Ca(2+)</name>
        <dbReference type="ChEBI" id="CHEBI:29108"/>
    </ligand>
</feature>
<dbReference type="PANTHER" id="PTHR14218:SF19">
    <property type="entry name" value="SERINE PROTEASE AORO, PUTATIVE (AFU_ORTHOLOGUE AFUA_6G10250)-RELATED"/>
    <property type="match status" value="1"/>
</dbReference>
<gene>
    <name evidence="11" type="ORF">BBAD15_g1763</name>
</gene>
<evidence type="ECO:0000256" key="5">
    <source>
        <dbReference type="ARBA" id="ARBA00022825"/>
    </source>
</evidence>
<comment type="subcellular location">
    <subcellularLocation>
        <location evidence="1">Secreted</location>
        <location evidence="1">Extracellular space</location>
    </subcellularLocation>
</comment>
<feature type="active site" description="Charge relay system" evidence="8">
    <location>
        <position position="532"/>
    </location>
</feature>
<comment type="caution">
    <text evidence="11">The sequence shown here is derived from an EMBL/GenBank/DDBJ whole genome shotgun (WGS) entry which is preliminary data.</text>
</comment>
<keyword evidence="6 8" id="KW-0106">Calcium</keyword>
<evidence type="ECO:0000313" key="12">
    <source>
        <dbReference type="Proteomes" id="UP000030106"/>
    </source>
</evidence>
<dbReference type="GO" id="GO:0046872">
    <property type="term" value="F:metal ion binding"/>
    <property type="evidence" value="ECO:0007669"/>
    <property type="project" value="UniProtKB-UniRule"/>
</dbReference>
<feature type="binding site" evidence="8">
    <location>
        <position position="573"/>
    </location>
    <ligand>
        <name>Ca(2+)</name>
        <dbReference type="ChEBI" id="CHEBI:29108"/>
    </ligand>
</feature>
<evidence type="ECO:0000256" key="2">
    <source>
        <dbReference type="ARBA" id="ARBA00022670"/>
    </source>
</evidence>
<feature type="chain" id="PRO_5001996356" evidence="9">
    <location>
        <begin position="18"/>
        <end position="618"/>
    </location>
</feature>
<feature type="active site" description="Charge relay system" evidence="8">
    <location>
        <position position="282"/>
    </location>
</feature>
<evidence type="ECO:0000256" key="7">
    <source>
        <dbReference type="ARBA" id="ARBA00023145"/>
    </source>
</evidence>
<feature type="signal peptide" evidence="9">
    <location>
        <begin position="1"/>
        <end position="17"/>
    </location>
</feature>
<dbReference type="CDD" id="cd04056">
    <property type="entry name" value="Peptidases_S53"/>
    <property type="match status" value="1"/>
</dbReference>
<evidence type="ECO:0000256" key="9">
    <source>
        <dbReference type="SAM" id="SignalP"/>
    </source>
</evidence>
<evidence type="ECO:0000256" key="4">
    <source>
        <dbReference type="ARBA" id="ARBA00022801"/>
    </source>
</evidence>
<dbReference type="SUPFAM" id="SSF52743">
    <property type="entry name" value="Subtilisin-like"/>
    <property type="match status" value="1"/>
</dbReference>
<dbReference type="PANTHER" id="PTHR14218">
    <property type="entry name" value="PROTEASE S8 TRIPEPTIDYL PEPTIDASE I CLN2"/>
    <property type="match status" value="1"/>
</dbReference>
<proteinExistence type="predicted"/>
<keyword evidence="9" id="KW-0732">Signal</keyword>
<comment type="cofactor">
    <cofactor evidence="8">
        <name>Ca(2+)</name>
        <dbReference type="ChEBI" id="CHEBI:29108"/>
    </cofactor>
    <text evidence="8">Binds 1 Ca(2+) ion per subunit.</text>
</comment>
<evidence type="ECO:0000259" key="10">
    <source>
        <dbReference type="PROSITE" id="PS51695"/>
    </source>
</evidence>
<dbReference type="Gene3D" id="3.40.50.200">
    <property type="entry name" value="Peptidase S8/S53 domain"/>
    <property type="match status" value="1"/>
</dbReference>
<feature type="domain" description="Peptidase S53" evidence="10">
    <location>
        <begin position="206"/>
        <end position="618"/>
    </location>
</feature>
<dbReference type="STRING" id="1245745.A0A0A2W207"/>
<dbReference type="InterPro" id="IPR015366">
    <property type="entry name" value="S53_propep"/>
</dbReference>
<dbReference type="CDD" id="cd11377">
    <property type="entry name" value="Pro-peptidase_S53"/>
    <property type="match status" value="1"/>
</dbReference>
<feature type="binding site" evidence="8">
    <location>
        <position position="598"/>
    </location>
    <ligand>
        <name>Ca(2+)</name>
        <dbReference type="ChEBI" id="CHEBI:29108"/>
    </ligand>
</feature>